<feature type="chain" id="PRO_5020471461" evidence="4">
    <location>
        <begin position="21"/>
        <end position="769"/>
    </location>
</feature>
<proteinExistence type="predicted"/>
<dbReference type="RefSeq" id="WP_135951800.1">
    <property type="nucleotide sequence ID" value="NZ_CAOOJZ010000025.1"/>
</dbReference>
<evidence type="ECO:0000313" key="6">
    <source>
        <dbReference type="EMBL" id="TGY69848.1"/>
    </source>
</evidence>
<protein>
    <submittedName>
        <fullName evidence="6">TonB-dependent receptor</fullName>
    </submittedName>
</protein>
<dbReference type="SUPFAM" id="SSF49464">
    <property type="entry name" value="Carboxypeptidase regulatory domain-like"/>
    <property type="match status" value="1"/>
</dbReference>
<dbReference type="GO" id="GO:0009279">
    <property type="term" value="C:cell outer membrane"/>
    <property type="evidence" value="ECO:0007669"/>
    <property type="project" value="UniProtKB-SubCell"/>
</dbReference>
<evidence type="ECO:0000256" key="3">
    <source>
        <dbReference type="ARBA" id="ARBA00023237"/>
    </source>
</evidence>
<keyword evidence="3" id="KW-0998">Cell outer membrane</keyword>
<organism evidence="6 7">
    <name type="scientific">Phocaeicola sartorii</name>
    <dbReference type="NCBI Taxonomy" id="671267"/>
    <lineage>
        <taxon>Bacteria</taxon>
        <taxon>Pseudomonadati</taxon>
        <taxon>Bacteroidota</taxon>
        <taxon>Bacteroidia</taxon>
        <taxon>Bacteroidales</taxon>
        <taxon>Bacteroidaceae</taxon>
        <taxon>Phocaeicola</taxon>
    </lineage>
</organism>
<evidence type="ECO:0000256" key="2">
    <source>
        <dbReference type="ARBA" id="ARBA00023136"/>
    </source>
</evidence>
<dbReference type="Proteomes" id="UP000310760">
    <property type="component" value="Unassembled WGS sequence"/>
</dbReference>
<keyword evidence="4" id="KW-0732">Signal</keyword>
<evidence type="ECO:0000256" key="1">
    <source>
        <dbReference type="ARBA" id="ARBA00004442"/>
    </source>
</evidence>
<accession>A0A4S2FLJ0</accession>
<name>A0A4S2FLJ0_9BACT</name>
<dbReference type="InterPro" id="IPR008969">
    <property type="entry name" value="CarboxyPept-like_regulatory"/>
</dbReference>
<feature type="domain" description="Outer membrane protein beta-barrel" evidence="5">
    <location>
        <begin position="366"/>
        <end position="747"/>
    </location>
</feature>
<comment type="subcellular location">
    <subcellularLocation>
        <location evidence="1">Cell outer membrane</location>
    </subcellularLocation>
</comment>
<dbReference type="SUPFAM" id="SSF56935">
    <property type="entry name" value="Porins"/>
    <property type="match status" value="1"/>
</dbReference>
<keyword evidence="6" id="KW-0675">Receptor</keyword>
<dbReference type="InterPro" id="IPR041700">
    <property type="entry name" value="OMP_b-brl_3"/>
</dbReference>
<dbReference type="EMBL" id="SRYJ01000024">
    <property type="protein sequence ID" value="TGY69848.1"/>
    <property type="molecule type" value="Genomic_DNA"/>
</dbReference>
<dbReference type="InterPro" id="IPR036942">
    <property type="entry name" value="Beta-barrel_TonB_sf"/>
</dbReference>
<comment type="caution">
    <text evidence="6">The sequence shown here is derived from an EMBL/GenBank/DDBJ whole genome shotgun (WGS) entry which is preliminary data.</text>
</comment>
<dbReference type="Pfam" id="PF14905">
    <property type="entry name" value="OMP_b-brl_3"/>
    <property type="match status" value="1"/>
</dbReference>
<evidence type="ECO:0000259" key="5">
    <source>
        <dbReference type="Pfam" id="PF14905"/>
    </source>
</evidence>
<sequence>MKTIKLLLALLLTGITTAQAQTIIGKLIDENHVPLEYANIILLSPTDSSFVQGTITNTDGDFILDKVNGKAYILKASSVGYKTIYKNCQSGNIGTLTLKSDAILLQEAVVTARRPTYKMKGNALVTHVSNSLLSTAGTANDVLAHIPFVQGDNGQFTVFGKGTPLIYLNGRQLRDLSELERLSSKDVQSVEVITNPGAEYDVTVKSVIKIKTVKPKGEGFSTNIHAGIIQDHNFNHFEQLNMNYRHGGLDLFANIYYSHMGNYQEQKDKHYIEVDTLWQHRSEMDMNAKSHYINTEGGFNYMINSDHSLGARYTFNRSPKSKLKMTSDYEIIADGSFYDKQHYDYDWNNNDFSHRINAYYLGSLGKLGIDFNADYYSGETRQYQNVLESSEEYEDRHVTASNLNDNRLYAAKLVLTHPIGKGEVKAGAEYSHTRRLNRYENPQNYLPETDNEIKEDKLAGFAEFAIALGKLQASAGFRFEHVTSEYLDKGKRIEEQSRDYDNLFPNVSFALPVGKTQLSFSYTAKTRRPSYNELSSNLQYDDRFTYEGGNPNLKPETIHDLTFMGNYQWIQLFVSYQQRCDAIEFVAESYDKNPAITLFTRKNFDKIEALNTGLVLSPQFGMWEPSLSLQMQQQFFKNMTMGSLKHFNRPIFNGRLDNYFRFSKTFTGNLTLFYRSKGNRSIMLMKPNQGVNISLNKTFMNDRMNVNLRVNDIFASQRSSYIIYGDCMQFDKWNYSDTRNIRLTVSYKFNSTRSKYRGTGAANEELNRL</sequence>
<dbReference type="Pfam" id="PF13715">
    <property type="entry name" value="CarbopepD_reg_2"/>
    <property type="match status" value="1"/>
</dbReference>
<keyword evidence="2" id="KW-0472">Membrane</keyword>
<evidence type="ECO:0000313" key="7">
    <source>
        <dbReference type="Proteomes" id="UP000310760"/>
    </source>
</evidence>
<evidence type="ECO:0000256" key="4">
    <source>
        <dbReference type="SAM" id="SignalP"/>
    </source>
</evidence>
<feature type="signal peptide" evidence="4">
    <location>
        <begin position="1"/>
        <end position="20"/>
    </location>
</feature>
<dbReference type="Gene3D" id="2.40.170.20">
    <property type="entry name" value="TonB-dependent receptor, beta-barrel domain"/>
    <property type="match status" value="1"/>
</dbReference>
<dbReference type="AlphaFoldDB" id="A0A4S2FLJ0"/>
<gene>
    <name evidence="6" type="ORF">E5339_11675</name>
</gene>
<reference evidence="6 7" key="1">
    <citation type="submission" date="2019-04" db="EMBL/GenBank/DDBJ databases">
        <title>Microbes associate with the intestines of laboratory mice.</title>
        <authorList>
            <person name="Navarre W."/>
            <person name="Wong E."/>
            <person name="Huang K."/>
            <person name="Tropini C."/>
            <person name="Ng K."/>
            <person name="Yu B."/>
        </authorList>
    </citation>
    <scope>NUCLEOTIDE SEQUENCE [LARGE SCALE GENOMIC DNA]</scope>
    <source>
        <strain evidence="6 7">NM22_B1</strain>
    </source>
</reference>